<dbReference type="OrthoDB" id="5382519at2759"/>
<dbReference type="Proteomes" id="UP000800235">
    <property type="component" value="Unassembled WGS sequence"/>
</dbReference>
<protein>
    <submittedName>
        <fullName evidence="1">Uncharacterized protein</fullName>
    </submittedName>
</protein>
<comment type="caution">
    <text evidence="1">The sequence shown here is derived from an EMBL/GenBank/DDBJ whole genome shotgun (WGS) entry which is preliminary data.</text>
</comment>
<keyword evidence="2" id="KW-1185">Reference proteome</keyword>
<accession>A0A9P4U2S1</accession>
<sequence length="199" mass="22171">MSDGQFINLVKVAYDEMITLWMRSGLNEAGGPGAMRAFESDGKMYFASSVRTPLKPIYNDEDAAMVAGTVSWYFNTCLQGTLGDHSHNRMCAEPNRLQLFCDGHTTVHWQPTDPPQPYCQSPSRSPGSPRMAVWGRTDGPPVVGGGSYFEPCADSRKRYGCHRMARTYGLVPTRDVPPDADGQDDWVFEHEQNPRTCKT</sequence>
<name>A0A9P4U2S1_9PEZI</name>
<proteinExistence type="predicted"/>
<dbReference type="AlphaFoldDB" id="A0A9P4U2S1"/>
<reference evidence="1" key="1">
    <citation type="journal article" date="2020" name="Stud. Mycol.">
        <title>101 Dothideomycetes genomes: a test case for predicting lifestyles and emergence of pathogens.</title>
        <authorList>
            <person name="Haridas S."/>
            <person name="Albert R."/>
            <person name="Binder M."/>
            <person name="Bloem J."/>
            <person name="Labutti K."/>
            <person name="Salamov A."/>
            <person name="Andreopoulos B."/>
            <person name="Baker S."/>
            <person name="Barry K."/>
            <person name="Bills G."/>
            <person name="Bluhm B."/>
            <person name="Cannon C."/>
            <person name="Castanera R."/>
            <person name="Culley D."/>
            <person name="Daum C."/>
            <person name="Ezra D."/>
            <person name="Gonzalez J."/>
            <person name="Henrissat B."/>
            <person name="Kuo A."/>
            <person name="Liang C."/>
            <person name="Lipzen A."/>
            <person name="Lutzoni F."/>
            <person name="Magnuson J."/>
            <person name="Mondo S."/>
            <person name="Nolan M."/>
            <person name="Ohm R."/>
            <person name="Pangilinan J."/>
            <person name="Park H.-J."/>
            <person name="Ramirez L."/>
            <person name="Alfaro M."/>
            <person name="Sun H."/>
            <person name="Tritt A."/>
            <person name="Yoshinaga Y."/>
            <person name="Zwiers L.-H."/>
            <person name="Turgeon B."/>
            <person name="Goodwin S."/>
            <person name="Spatafora J."/>
            <person name="Crous P."/>
            <person name="Grigoriev I."/>
        </authorList>
    </citation>
    <scope>NUCLEOTIDE SEQUENCE</scope>
    <source>
        <strain evidence="1">CBS 130266</strain>
    </source>
</reference>
<dbReference type="EMBL" id="MU007015">
    <property type="protein sequence ID" value="KAF2434811.1"/>
    <property type="molecule type" value="Genomic_DNA"/>
</dbReference>
<evidence type="ECO:0000313" key="2">
    <source>
        <dbReference type="Proteomes" id="UP000800235"/>
    </source>
</evidence>
<gene>
    <name evidence="1" type="ORF">EJ08DRAFT_657030</name>
</gene>
<evidence type="ECO:0000313" key="1">
    <source>
        <dbReference type="EMBL" id="KAF2434811.1"/>
    </source>
</evidence>
<organism evidence="1 2">
    <name type="scientific">Tothia fuscella</name>
    <dbReference type="NCBI Taxonomy" id="1048955"/>
    <lineage>
        <taxon>Eukaryota</taxon>
        <taxon>Fungi</taxon>
        <taxon>Dikarya</taxon>
        <taxon>Ascomycota</taxon>
        <taxon>Pezizomycotina</taxon>
        <taxon>Dothideomycetes</taxon>
        <taxon>Pleosporomycetidae</taxon>
        <taxon>Venturiales</taxon>
        <taxon>Cylindrosympodiaceae</taxon>
        <taxon>Tothia</taxon>
    </lineage>
</organism>